<dbReference type="Proteomes" id="UP000292118">
    <property type="component" value="Chromosome"/>
</dbReference>
<organism evidence="1 2">
    <name type="scientific">Xylanimonas protaetiae</name>
    <dbReference type="NCBI Taxonomy" id="2509457"/>
    <lineage>
        <taxon>Bacteria</taxon>
        <taxon>Bacillati</taxon>
        <taxon>Actinomycetota</taxon>
        <taxon>Actinomycetes</taxon>
        <taxon>Micrococcales</taxon>
        <taxon>Promicromonosporaceae</taxon>
        <taxon>Xylanimonas</taxon>
    </lineage>
</organism>
<dbReference type="Pfam" id="PF12900">
    <property type="entry name" value="Pyridox_ox_2"/>
    <property type="match status" value="1"/>
</dbReference>
<dbReference type="InterPro" id="IPR012349">
    <property type="entry name" value="Split_barrel_FMN-bd"/>
</dbReference>
<gene>
    <name evidence="1" type="ORF">ET471_07210</name>
</gene>
<dbReference type="SUPFAM" id="SSF50475">
    <property type="entry name" value="FMN-binding split barrel"/>
    <property type="match status" value="1"/>
</dbReference>
<protein>
    <submittedName>
        <fullName evidence="1">Pyridoxamine 5'-phosphate oxidase family protein</fullName>
    </submittedName>
</protein>
<dbReference type="InterPro" id="IPR024747">
    <property type="entry name" value="Pyridox_Oxase-rel"/>
</dbReference>
<dbReference type="RefSeq" id="WP_129187270.1">
    <property type="nucleotide sequence ID" value="NZ_CP035493.1"/>
</dbReference>
<dbReference type="KEGG" id="xya:ET471_07210"/>
<proteinExistence type="predicted"/>
<evidence type="ECO:0000313" key="2">
    <source>
        <dbReference type="Proteomes" id="UP000292118"/>
    </source>
</evidence>
<accession>A0A4V0YG37</accession>
<name>A0A4V0YG37_9MICO</name>
<keyword evidence="2" id="KW-1185">Reference proteome</keyword>
<reference evidence="1 2" key="1">
    <citation type="submission" date="2019-01" db="EMBL/GenBank/DDBJ databases">
        <title>Genome sequencing of strain FW10M-9.</title>
        <authorList>
            <person name="Heo J."/>
            <person name="Kim S.-J."/>
            <person name="Kim J.-S."/>
            <person name="Hong S.-B."/>
            <person name="Kwon S.-W."/>
        </authorList>
    </citation>
    <scope>NUCLEOTIDE SEQUENCE [LARGE SCALE GENOMIC DNA]</scope>
    <source>
        <strain evidence="1 2">FW10M-9</strain>
    </source>
</reference>
<dbReference type="EMBL" id="CP035493">
    <property type="protein sequence ID" value="QAY69851.1"/>
    <property type="molecule type" value="Genomic_DNA"/>
</dbReference>
<dbReference type="OrthoDB" id="7062584at2"/>
<dbReference type="Gene3D" id="2.30.110.10">
    <property type="entry name" value="Electron Transport, Fmn-binding Protein, Chain A"/>
    <property type="match status" value="1"/>
</dbReference>
<dbReference type="AlphaFoldDB" id="A0A4V0YG37"/>
<sequence length="135" mass="14679">MSLNVTELTEAESWEFLGLQDVGRLATAAASEPEIFPVNYAASNGRIFVRTAPGSKLAEVAVNGKVAFEVDQLGPELAYSVVVKGSAEILEHDDDLVDAEHTGLMTYQENEDAPKNVWLRISVSEVSGRRFVRVA</sequence>
<evidence type="ECO:0000313" key="1">
    <source>
        <dbReference type="EMBL" id="QAY69851.1"/>
    </source>
</evidence>